<evidence type="ECO:0000256" key="6">
    <source>
        <dbReference type="ARBA" id="ARBA00023159"/>
    </source>
</evidence>
<reference evidence="12" key="1">
    <citation type="submission" date="2015-11" db="EMBL/GenBank/DDBJ databases">
        <title>De novo transcriptome assembly of four potential Pierce s Disease insect vectors from Arizona vineyards.</title>
        <authorList>
            <person name="Tassone E.E."/>
        </authorList>
    </citation>
    <scope>NUCLEOTIDE SEQUENCE</scope>
</reference>
<evidence type="ECO:0000313" key="12">
    <source>
        <dbReference type="EMBL" id="JAS41578.1"/>
    </source>
</evidence>
<evidence type="ECO:0000256" key="9">
    <source>
        <dbReference type="ARBA" id="ARBA00023329"/>
    </source>
</evidence>
<dbReference type="InterPro" id="IPR029431">
    <property type="entry name" value="TP53INP"/>
</dbReference>
<keyword evidence="8" id="KW-0539">Nucleus</keyword>
<feature type="region of interest" description="Disordered" evidence="11">
    <location>
        <begin position="125"/>
        <end position="151"/>
    </location>
</feature>
<evidence type="ECO:0000256" key="11">
    <source>
        <dbReference type="SAM" id="MobiDB-lite"/>
    </source>
</evidence>
<feature type="compositionally biased region" description="Basic and acidic residues" evidence="11">
    <location>
        <begin position="189"/>
        <end position="201"/>
    </location>
</feature>
<evidence type="ECO:0008006" key="13">
    <source>
        <dbReference type="Google" id="ProtNLM"/>
    </source>
</evidence>
<dbReference type="GO" id="GO:0016604">
    <property type="term" value="C:nuclear body"/>
    <property type="evidence" value="ECO:0007669"/>
    <property type="project" value="UniProtKB-SubCell"/>
</dbReference>
<feature type="region of interest" description="Disordered" evidence="11">
    <location>
        <begin position="22"/>
        <end position="49"/>
    </location>
</feature>
<evidence type="ECO:0000256" key="1">
    <source>
        <dbReference type="ARBA" id="ARBA00004419"/>
    </source>
</evidence>
<proteinExistence type="predicted"/>
<dbReference type="AlphaFoldDB" id="A0A1B6EUM1"/>
<evidence type="ECO:0000256" key="5">
    <source>
        <dbReference type="ARBA" id="ARBA00023015"/>
    </source>
</evidence>
<evidence type="ECO:0000256" key="4">
    <source>
        <dbReference type="ARBA" id="ARBA00023006"/>
    </source>
</evidence>
<evidence type="ECO:0000256" key="10">
    <source>
        <dbReference type="ARBA" id="ARBA00034306"/>
    </source>
</evidence>
<name>A0A1B6EUM1_9HEMI</name>
<dbReference type="GO" id="GO:0000045">
    <property type="term" value="P:autophagosome assembly"/>
    <property type="evidence" value="ECO:0007669"/>
    <property type="project" value="TreeGrafter"/>
</dbReference>
<sequence>MLNSLASYLFGYQEPAPAQAIDSAAQRLSAEPDLPPARQTSSSAESDEDDWLLVEASAIENDENLSVVRISRSASLSSLPCQPMEESWFLTPPPCFTSTAPSGLETSPLENLLIEHPSMSVYHGRVRARSASPPAAAPAPALPPQPHPRQPLATVTDQRALHALDIKAAPKYVLQYQKKQMVQLMNRNQLDRSNKVREVNSRSRRQRRSDRQQQHSGANNNRKCC</sequence>
<evidence type="ECO:0000256" key="3">
    <source>
        <dbReference type="ARBA" id="ARBA00022490"/>
    </source>
</evidence>
<keyword evidence="6" id="KW-0010">Activator</keyword>
<comment type="subcellular location">
    <subcellularLocation>
        <location evidence="2">Cytoplasm</location>
        <location evidence="2">Cytosol</location>
    </subcellularLocation>
    <subcellularLocation>
        <location evidence="1">Cytoplasmic vesicle</location>
        <location evidence="1">Autophagosome</location>
    </subcellularLocation>
    <subcellularLocation>
        <location evidence="10">Nucleus</location>
        <location evidence="10">Nuclear body</location>
    </subcellularLocation>
</comment>
<keyword evidence="3" id="KW-0963">Cytoplasm</keyword>
<evidence type="ECO:0000256" key="2">
    <source>
        <dbReference type="ARBA" id="ARBA00004514"/>
    </source>
</evidence>
<gene>
    <name evidence="12" type="ORF">g.29128</name>
</gene>
<dbReference type="EMBL" id="GECZ01028191">
    <property type="protein sequence ID" value="JAS41578.1"/>
    <property type="molecule type" value="Transcribed_RNA"/>
</dbReference>
<organism evidence="12">
    <name type="scientific">Cuerna arida</name>
    <dbReference type="NCBI Taxonomy" id="1464854"/>
    <lineage>
        <taxon>Eukaryota</taxon>
        <taxon>Metazoa</taxon>
        <taxon>Ecdysozoa</taxon>
        <taxon>Arthropoda</taxon>
        <taxon>Hexapoda</taxon>
        <taxon>Insecta</taxon>
        <taxon>Pterygota</taxon>
        <taxon>Neoptera</taxon>
        <taxon>Paraneoptera</taxon>
        <taxon>Hemiptera</taxon>
        <taxon>Auchenorrhyncha</taxon>
        <taxon>Membracoidea</taxon>
        <taxon>Cicadellidae</taxon>
        <taxon>Cicadellinae</taxon>
        <taxon>Proconiini</taxon>
        <taxon>Cuerna</taxon>
    </lineage>
</organism>
<protein>
    <recommendedName>
        <fullName evidence="13">Tumor protein p53-inducible nuclear protein 1</fullName>
    </recommendedName>
</protein>
<evidence type="ECO:0000256" key="7">
    <source>
        <dbReference type="ARBA" id="ARBA00023163"/>
    </source>
</evidence>
<feature type="region of interest" description="Disordered" evidence="11">
    <location>
        <begin position="185"/>
        <end position="225"/>
    </location>
</feature>
<dbReference type="Pfam" id="PF14839">
    <property type="entry name" value="DOR"/>
    <property type="match status" value="1"/>
</dbReference>
<keyword evidence="5" id="KW-0805">Transcription regulation</keyword>
<dbReference type="GO" id="GO:0045893">
    <property type="term" value="P:positive regulation of DNA-templated transcription"/>
    <property type="evidence" value="ECO:0007669"/>
    <property type="project" value="TreeGrafter"/>
</dbReference>
<keyword evidence="9" id="KW-0968">Cytoplasmic vesicle</keyword>
<dbReference type="PANTHER" id="PTHR31671">
    <property type="entry name" value="DIABETES AND OBESITY REGULATED, ISOFORM G"/>
    <property type="match status" value="1"/>
</dbReference>
<dbReference type="GO" id="GO:0031410">
    <property type="term" value="C:cytoplasmic vesicle"/>
    <property type="evidence" value="ECO:0007669"/>
    <property type="project" value="UniProtKB-KW"/>
</dbReference>
<accession>A0A1B6EUM1</accession>
<dbReference type="GO" id="GO:0005776">
    <property type="term" value="C:autophagosome"/>
    <property type="evidence" value="ECO:0007669"/>
    <property type="project" value="UniProtKB-SubCell"/>
</dbReference>
<keyword evidence="4" id="KW-0072">Autophagy</keyword>
<evidence type="ECO:0000256" key="8">
    <source>
        <dbReference type="ARBA" id="ARBA00023242"/>
    </source>
</evidence>
<dbReference type="GO" id="GO:0005829">
    <property type="term" value="C:cytosol"/>
    <property type="evidence" value="ECO:0007669"/>
    <property type="project" value="UniProtKB-SubCell"/>
</dbReference>
<keyword evidence="7" id="KW-0804">Transcription</keyword>
<dbReference type="PANTHER" id="PTHR31671:SF3">
    <property type="entry name" value="DIABETES AND OBESITY REGULATED, ISOFORM G"/>
    <property type="match status" value="1"/>
</dbReference>
<feature type="compositionally biased region" description="Pro residues" evidence="11">
    <location>
        <begin position="135"/>
        <end position="149"/>
    </location>
</feature>